<evidence type="ECO:0000256" key="18">
    <source>
        <dbReference type="PIRSR" id="PIRSR017205-3"/>
    </source>
</evidence>
<keyword evidence="6" id="KW-0285">Flavoprotein</keyword>
<feature type="disulfide bond" description="Redox-active" evidence="18">
    <location>
        <begin position="356"/>
        <end position="359"/>
    </location>
</feature>
<evidence type="ECO:0000256" key="4">
    <source>
        <dbReference type="ARBA" id="ARBA00011802"/>
    </source>
</evidence>
<evidence type="ECO:0000313" key="20">
    <source>
        <dbReference type="Proteomes" id="UP000009022"/>
    </source>
</evidence>
<organism evidence="19 20">
    <name type="scientific">Trichoplax adhaerens</name>
    <name type="common">Trichoplax reptans</name>
    <dbReference type="NCBI Taxonomy" id="10228"/>
    <lineage>
        <taxon>Eukaryota</taxon>
        <taxon>Metazoa</taxon>
        <taxon>Placozoa</taxon>
        <taxon>Uniplacotomia</taxon>
        <taxon>Trichoplacea</taxon>
        <taxon>Trichoplacidae</taxon>
        <taxon>Trichoplax</taxon>
    </lineage>
</organism>
<feature type="non-terminal residue" evidence="19">
    <location>
        <position position="1"/>
    </location>
</feature>
<dbReference type="eggNOG" id="KOG2608">
    <property type="taxonomic scope" value="Eukaryota"/>
</dbReference>
<dbReference type="GeneID" id="6750289"/>
<feature type="disulfide bond" description="Redox-active" evidence="18">
    <location>
        <begin position="59"/>
        <end position="64"/>
    </location>
</feature>
<dbReference type="EMBL" id="DS985241">
    <property type="protein sequence ID" value="EDV29151.1"/>
    <property type="molecule type" value="Genomic_DNA"/>
</dbReference>
<evidence type="ECO:0000256" key="3">
    <source>
        <dbReference type="ARBA" id="ARBA00008277"/>
    </source>
</evidence>
<keyword evidence="10" id="KW-0249">Electron transport</keyword>
<reference evidence="19 20" key="1">
    <citation type="journal article" date="2008" name="Nature">
        <title>The Trichoplax genome and the nature of placozoans.</title>
        <authorList>
            <person name="Srivastava M."/>
            <person name="Begovic E."/>
            <person name="Chapman J."/>
            <person name="Putnam N.H."/>
            <person name="Hellsten U."/>
            <person name="Kawashima T."/>
            <person name="Kuo A."/>
            <person name="Mitros T."/>
            <person name="Salamov A."/>
            <person name="Carpenter M.L."/>
            <person name="Signorovitch A.Y."/>
            <person name="Moreno M.A."/>
            <person name="Kamm K."/>
            <person name="Grimwood J."/>
            <person name="Schmutz J."/>
            <person name="Shapiro H."/>
            <person name="Grigoriev I.V."/>
            <person name="Buss L.W."/>
            <person name="Schierwater B."/>
            <person name="Dellaporta S.L."/>
            <person name="Rokhsar D.S."/>
        </authorList>
    </citation>
    <scope>NUCLEOTIDE SEQUENCE [LARGE SCALE GENOMIC DNA]</scope>
    <source>
        <strain evidence="19 20">Grell-BS-1999</strain>
    </source>
</reference>
<keyword evidence="15" id="KW-0676">Redox-active center</keyword>
<feature type="active site" description="Nucleophile" evidence="16">
    <location>
        <position position="356"/>
    </location>
</feature>
<dbReference type="OMA" id="CYKDRLH"/>
<accession>B3RK70</accession>
<keyword evidence="11" id="KW-0560">Oxidoreductase</keyword>
<evidence type="ECO:0000256" key="12">
    <source>
        <dbReference type="ARBA" id="ARBA00023136"/>
    </source>
</evidence>
<dbReference type="GO" id="GO:0005789">
    <property type="term" value="C:endoplasmic reticulum membrane"/>
    <property type="evidence" value="ECO:0000318"/>
    <property type="project" value="GO_Central"/>
</dbReference>
<keyword evidence="8" id="KW-0256">Endoplasmic reticulum</keyword>
<feature type="active site" evidence="16">
    <location>
        <position position="359"/>
    </location>
</feature>
<dbReference type="AlphaFoldDB" id="B3RK70"/>
<keyword evidence="9 17" id="KW-0274">FAD</keyword>
<comment type="subunit">
    <text evidence="4">May function both as a monomer and a homodimer.</text>
</comment>
<evidence type="ECO:0000256" key="5">
    <source>
        <dbReference type="ARBA" id="ARBA00022448"/>
    </source>
</evidence>
<dbReference type="HOGENOM" id="CLU_023061_2_2_1"/>
<dbReference type="GO" id="GO:0015035">
    <property type="term" value="F:protein-disulfide reductase activity"/>
    <property type="evidence" value="ECO:0000318"/>
    <property type="project" value="GO_Central"/>
</dbReference>
<evidence type="ECO:0000256" key="2">
    <source>
        <dbReference type="ARBA" id="ARBA00004367"/>
    </source>
</evidence>
<evidence type="ECO:0000313" key="19">
    <source>
        <dbReference type="EMBL" id="EDV29151.1"/>
    </source>
</evidence>
<comment type="similarity">
    <text evidence="3">Belongs to the EROs family.</text>
</comment>
<evidence type="ECO:0000256" key="1">
    <source>
        <dbReference type="ARBA" id="ARBA00001974"/>
    </source>
</evidence>
<evidence type="ECO:0000256" key="16">
    <source>
        <dbReference type="PIRSR" id="PIRSR017205-1"/>
    </source>
</evidence>
<dbReference type="GO" id="GO:0071949">
    <property type="term" value="F:FAD binding"/>
    <property type="evidence" value="ECO:0007669"/>
    <property type="project" value="InterPro"/>
</dbReference>
<keyword evidence="20" id="KW-1185">Reference proteome</keyword>
<evidence type="ECO:0000256" key="8">
    <source>
        <dbReference type="ARBA" id="ARBA00022824"/>
    </source>
</evidence>
<keyword evidence="13 18" id="KW-1015">Disulfide bond</keyword>
<dbReference type="PhylomeDB" id="B3RK70"/>
<evidence type="ECO:0000256" key="13">
    <source>
        <dbReference type="ARBA" id="ARBA00023157"/>
    </source>
</evidence>
<feature type="binding site" evidence="17">
    <location>
        <position position="250"/>
    </location>
    <ligand>
        <name>FAD</name>
        <dbReference type="ChEBI" id="CHEBI:57692"/>
    </ligand>
</feature>
<feature type="binding site" evidence="17">
    <location>
        <position position="214"/>
    </location>
    <ligand>
        <name>FAD</name>
        <dbReference type="ChEBI" id="CHEBI:57692"/>
    </ligand>
</feature>
<sequence length="436" mass="50028">YLQLEGQVEDCHCQVETVDKVNNLKIFPLLQTLVQYNYFKFYPVNLIKPCPFWHDDNRCVLRHCSVNECKETELPAGLRGKPRLLNKRSSNDIDNDVDCKKYAAENDVLGKIDSTLTDQDKRAFVGWKQHDDSGDNFCDIDDENASDVKYVNLLLNPERFTGYGGKSAHRIWKTIYNENCFTPAKSYKDIAISGFTQGLCLEKRAFFRLISGMHASVNIHLSAKYLLPATFMRGKSSFRWGPNVHEFQNRFSSENTNGEGPLKLKNLYFAYLVLLRAVTKAAPYWEKMDFYTGNTTEDESVKRIILDIVSIAKSNCNGSFDETELFAGEPEKALALKKEFRDHFRNISKIMDCVGCNKCRLWGKIQVRGIGTALKILFSVKNEALNNADKFHLKRPEIISLINTLARYYLSNFKFIDCRHRLQCNQLSIGYSNGCK</sequence>
<dbReference type="CTD" id="6750289"/>
<gene>
    <name evidence="19" type="ORF">TRIADDRAFT_19638</name>
</gene>
<dbReference type="KEGG" id="tad:TRIADDRAFT_19638"/>
<dbReference type="RefSeq" id="XP_002108353.1">
    <property type="nucleotide sequence ID" value="XM_002108317.1"/>
</dbReference>
<keyword evidence="5" id="KW-0813">Transport</keyword>
<evidence type="ECO:0000256" key="15">
    <source>
        <dbReference type="ARBA" id="ARBA00023284"/>
    </source>
</evidence>
<evidence type="ECO:0000256" key="7">
    <source>
        <dbReference type="ARBA" id="ARBA00022729"/>
    </source>
</evidence>
<evidence type="ECO:0000256" key="14">
    <source>
        <dbReference type="ARBA" id="ARBA00023180"/>
    </source>
</evidence>
<evidence type="ECO:0000256" key="11">
    <source>
        <dbReference type="ARBA" id="ARBA00023002"/>
    </source>
</evidence>
<keyword evidence="7" id="KW-0732">Signal</keyword>
<evidence type="ECO:0000256" key="6">
    <source>
        <dbReference type="ARBA" id="ARBA00022630"/>
    </source>
</evidence>
<feature type="binding site" evidence="17">
    <location>
        <position position="161"/>
    </location>
    <ligand>
        <name>FAD</name>
        <dbReference type="ChEBI" id="CHEBI:57692"/>
    </ligand>
</feature>
<dbReference type="Pfam" id="PF04137">
    <property type="entry name" value="ERO1"/>
    <property type="match status" value="1"/>
</dbReference>
<dbReference type="InParanoid" id="B3RK70"/>
<name>B3RK70_TRIAD</name>
<dbReference type="InterPro" id="IPR037192">
    <property type="entry name" value="ERO1-like_sf"/>
</dbReference>
<comment type="subcellular location">
    <subcellularLocation>
        <location evidence="2">Endoplasmic reticulum membrane</location>
        <topology evidence="2">Peripheral membrane protein</topology>
        <orientation evidence="2">Lumenal side</orientation>
    </subcellularLocation>
</comment>
<feature type="binding site" evidence="17">
    <location>
        <position position="159"/>
    </location>
    <ligand>
        <name>FAD</name>
        <dbReference type="ChEBI" id="CHEBI:57692"/>
    </ligand>
</feature>
<dbReference type="GO" id="GO:0034975">
    <property type="term" value="P:protein folding in endoplasmic reticulum"/>
    <property type="evidence" value="ECO:0000318"/>
    <property type="project" value="GO_Central"/>
</dbReference>
<keyword evidence="12" id="KW-0472">Membrane</keyword>
<feature type="binding site" evidence="17">
    <location>
        <position position="211"/>
    </location>
    <ligand>
        <name>FAD</name>
        <dbReference type="ChEBI" id="CHEBI:57692"/>
    </ligand>
</feature>
<dbReference type="GO" id="GO:0016972">
    <property type="term" value="F:thiol oxidase activity"/>
    <property type="evidence" value="ECO:0007669"/>
    <property type="project" value="InterPro"/>
</dbReference>
<protein>
    <submittedName>
        <fullName evidence="19">Uncharacterized protein</fullName>
    </submittedName>
</protein>
<dbReference type="PANTHER" id="PTHR12613:SF0">
    <property type="entry name" value="ERO1-LIKE PROTEIN"/>
    <property type="match status" value="1"/>
</dbReference>
<feature type="binding site" evidence="17">
    <location>
        <position position="172"/>
    </location>
    <ligand>
        <name>FAD</name>
        <dbReference type="ChEBI" id="CHEBI:57692"/>
    </ligand>
</feature>
<dbReference type="FunCoup" id="B3RK70">
    <property type="interactions" value="1633"/>
</dbReference>
<dbReference type="Proteomes" id="UP000009022">
    <property type="component" value="Unassembled WGS sequence"/>
</dbReference>
<comment type="cofactor">
    <cofactor evidence="1 17">
        <name>FAD</name>
        <dbReference type="ChEBI" id="CHEBI:57692"/>
    </cofactor>
</comment>
<evidence type="ECO:0000256" key="17">
    <source>
        <dbReference type="PIRSR" id="PIRSR017205-2"/>
    </source>
</evidence>
<dbReference type="PIRSF" id="PIRSF017205">
    <property type="entry name" value="ERO1"/>
    <property type="match status" value="1"/>
</dbReference>
<dbReference type="PANTHER" id="PTHR12613">
    <property type="entry name" value="ERO1-RELATED"/>
    <property type="match status" value="1"/>
</dbReference>
<dbReference type="InterPro" id="IPR007266">
    <property type="entry name" value="Ero1"/>
</dbReference>
<keyword evidence="14" id="KW-0325">Glycoprotein</keyword>
<proteinExistence type="inferred from homology"/>
<dbReference type="SUPFAM" id="SSF110019">
    <property type="entry name" value="ERO1-like"/>
    <property type="match status" value="1"/>
</dbReference>
<evidence type="ECO:0000256" key="9">
    <source>
        <dbReference type="ARBA" id="ARBA00022827"/>
    </source>
</evidence>
<evidence type="ECO:0000256" key="10">
    <source>
        <dbReference type="ARBA" id="ARBA00022982"/>
    </source>
</evidence>
<dbReference type="STRING" id="10228.B3RK70"/>
<dbReference type="OrthoDB" id="269384at2759"/>